<dbReference type="EMBL" id="SOAX01000001">
    <property type="protein sequence ID" value="TDT44143.1"/>
    <property type="molecule type" value="Genomic_DNA"/>
</dbReference>
<evidence type="ECO:0000256" key="1">
    <source>
        <dbReference type="SAM" id="Phobius"/>
    </source>
</evidence>
<evidence type="ECO:0000313" key="2">
    <source>
        <dbReference type="EMBL" id="TDT44143.1"/>
    </source>
</evidence>
<sequence>MKERMTHGCSEALRLALTGGTPARAAWVAAVVGTILVVINQWEALLGMQALSIPKLVLTYVVPYLVSTYTAVSKDLRGRNIEPW</sequence>
<feature type="transmembrane region" description="Helical" evidence="1">
    <location>
        <begin position="12"/>
        <end position="39"/>
    </location>
</feature>
<organism evidence="2 3">
    <name type="scientific">Halospina denitrificans</name>
    <dbReference type="NCBI Taxonomy" id="332522"/>
    <lineage>
        <taxon>Bacteria</taxon>
        <taxon>Pseudomonadati</taxon>
        <taxon>Pseudomonadota</taxon>
        <taxon>Gammaproteobacteria</taxon>
        <taxon>Halospina</taxon>
    </lineage>
</organism>
<accession>A0A4R7K2J8</accession>
<gene>
    <name evidence="2" type="ORF">DES49_0242</name>
</gene>
<dbReference type="AlphaFoldDB" id="A0A4R7K2J8"/>
<dbReference type="Proteomes" id="UP000295830">
    <property type="component" value="Unassembled WGS sequence"/>
</dbReference>
<name>A0A4R7K2J8_9GAMM</name>
<keyword evidence="1" id="KW-1133">Transmembrane helix</keyword>
<reference evidence="2 3" key="1">
    <citation type="submission" date="2019-03" db="EMBL/GenBank/DDBJ databases">
        <title>Genomic Encyclopedia of Type Strains, Phase IV (KMG-IV): sequencing the most valuable type-strain genomes for metagenomic binning, comparative biology and taxonomic classification.</title>
        <authorList>
            <person name="Goeker M."/>
        </authorList>
    </citation>
    <scope>NUCLEOTIDE SEQUENCE [LARGE SCALE GENOMIC DNA]</scope>
    <source>
        <strain evidence="2 3">DSM 15505</strain>
    </source>
</reference>
<protein>
    <submittedName>
        <fullName evidence="2">Uncharacterized protein</fullName>
    </submittedName>
</protein>
<feature type="transmembrane region" description="Helical" evidence="1">
    <location>
        <begin position="51"/>
        <end position="72"/>
    </location>
</feature>
<dbReference type="InterPro" id="IPR047700">
    <property type="entry name" value="NrtS-like"/>
</dbReference>
<keyword evidence="1" id="KW-0472">Membrane</keyword>
<evidence type="ECO:0000313" key="3">
    <source>
        <dbReference type="Proteomes" id="UP000295830"/>
    </source>
</evidence>
<keyword evidence="3" id="KW-1185">Reference proteome</keyword>
<proteinExistence type="predicted"/>
<keyword evidence="1" id="KW-0812">Transmembrane</keyword>
<comment type="caution">
    <text evidence="2">The sequence shown here is derived from an EMBL/GenBank/DDBJ whole genome shotgun (WGS) entry which is preliminary data.</text>
</comment>
<dbReference type="NCBIfam" id="NF038050">
    <property type="entry name" value="NrtS"/>
    <property type="match status" value="1"/>
</dbReference>